<organism evidence="3 4">
    <name type="scientific">Thelephora terrestris</name>
    <dbReference type="NCBI Taxonomy" id="56493"/>
    <lineage>
        <taxon>Eukaryota</taxon>
        <taxon>Fungi</taxon>
        <taxon>Dikarya</taxon>
        <taxon>Basidiomycota</taxon>
        <taxon>Agaricomycotina</taxon>
        <taxon>Agaricomycetes</taxon>
        <taxon>Thelephorales</taxon>
        <taxon>Thelephoraceae</taxon>
        <taxon>Thelephora</taxon>
    </lineage>
</organism>
<comment type="caution">
    <text evidence="3">The sequence shown here is derived from an EMBL/GenBank/DDBJ whole genome shotgun (WGS) entry which is preliminary data.</text>
</comment>
<keyword evidence="1" id="KW-0863">Zinc-finger</keyword>
<dbReference type="OrthoDB" id="18412at2759"/>
<reference evidence="3" key="1">
    <citation type="journal article" date="2020" name="Nat. Commun.">
        <title>Large-scale genome sequencing of mycorrhizal fungi provides insights into the early evolution of symbiotic traits.</title>
        <authorList>
            <person name="Miyauchi S."/>
            <person name="Kiss E."/>
            <person name="Kuo A."/>
            <person name="Drula E."/>
            <person name="Kohler A."/>
            <person name="Sanchez-Garcia M."/>
            <person name="Morin E."/>
            <person name="Andreopoulos B."/>
            <person name="Barry K.W."/>
            <person name="Bonito G."/>
            <person name="Buee M."/>
            <person name="Carver A."/>
            <person name="Chen C."/>
            <person name="Cichocki N."/>
            <person name="Clum A."/>
            <person name="Culley D."/>
            <person name="Crous P.W."/>
            <person name="Fauchery L."/>
            <person name="Girlanda M."/>
            <person name="Hayes R.D."/>
            <person name="Keri Z."/>
            <person name="LaButti K."/>
            <person name="Lipzen A."/>
            <person name="Lombard V."/>
            <person name="Magnuson J."/>
            <person name="Maillard F."/>
            <person name="Murat C."/>
            <person name="Nolan M."/>
            <person name="Ohm R.A."/>
            <person name="Pangilinan J."/>
            <person name="Pereira M.F."/>
            <person name="Perotto S."/>
            <person name="Peter M."/>
            <person name="Pfister S."/>
            <person name="Riley R."/>
            <person name="Sitrit Y."/>
            <person name="Stielow J.B."/>
            <person name="Szollosi G."/>
            <person name="Zifcakova L."/>
            <person name="Stursova M."/>
            <person name="Spatafora J.W."/>
            <person name="Tedersoo L."/>
            <person name="Vaario L.M."/>
            <person name="Yamada A."/>
            <person name="Yan M."/>
            <person name="Wang P."/>
            <person name="Xu J."/>
            <person name="Bruns T."/>
            <person name="Baldrian P."/>
            <person name="Vilgalys R."/>
            <person name="Dunand C."/>
            <person name="Henrissat B."/>
            <person name="Grigoriev I.V."/>
            <person name="Hibbett D."/>
            <person name="Nagy L.G."/>
            <person name="Martin F.M."/>
        </authorList>
    </citation>
    <scope>NUCLEOTIDE SEQUENCE</scope>
    <source>
        <strain evidence="3">UH-Tt-Lm1</strain>
    </source>
</reference>
<dbReference type="SUPFAM" id="SSF144232">
    <property type="entry name" value="HIT/MYND zinc finger-like"/>
    <property type="match status" value="1"/>
</dbReference>
<dbReference type="PANTHER" id="PTHR15555">
    <property type="entry name" value="ZINC FINGER HIT DOMAIN CONTAINING PROTEIN 2 PROTEIN FON -RELATED"/>
    <property type="match status" value="1"/>
</dbReference>
<sequence>MRGLSRRPEGLRNMDISLAQRGQISAEPCNICNRELAKYACPSCNIPYCSLTCFRSEKHDQCSERFYRDQVQSDIKTTSASAEERLKMMELLERFEESNEEETALEDDMEEEDPLAQSLKGVDLDSVSPDDLWNMLPEEKRAKFIKAMEDPSSELTQQLLADKGLLHNRFMPWWESGGDAMAKRPAAMNIPHAMVGRMPKEGPSLVYNVCAVCVAYAYVCRHFQVSPLSDASKEEAEEMKGVLSNVAHFITDRKSTVVYTSLSAVVTDIHSRLGENQVSSNAFSLILQDASKILRPRAVTEVMTVTEPDESGNIVPDSHPNEAVILALSDLARLYGHGDSDSERLAQKRGDMATDRKLWFYAARVLCMPTMTLRVLADEVFAESKLIVSEPCGSGQSEGSFSVSVRSQSRAVIEEL</sequence>
<keyword evidence="4" id="KW-1185">Reference proteome</keyword>
<dbReference type="PROSITE" id="PS51083">
    <property type="entry name" value="ZF_HIT"/>
    <property type="match status" value="1"/>
</dbReference>
<keyword evidence="1" id="KW-0479">Metal-binding</keyword>
<dbReference type="AlphaFoldDB" id="A0A9P6HFZ4"/>
<evidence type="ECO:0000313" key="3">
    <source>
        <dbReference type="EMBL" id="KAF9786425.1"/>
    </source>
</evidence>
<dbReference type="CDD" id="cd23024">
    <property type="entry name" value="zf-HIT_ZNHIT2-3"/>
    <property type="match status" value="1"/>
</dbReference>
<dbReference type="EMBL" id="WIUZ02000006">
    <property type="protein sequence ID" value="KAF9786425.1"/>
    <property type="molecule type" value="Genomic_DNA"/>
</dbReference>
<dbReference type="Proteomes" id="UP000736335">
    <property type="component" value="Unassembled WGS sequence"/>
</dbReference>
<reference evidence="3" key="2">
    <citation type="submission" date="2020-11" db="EMBL/GenBank/DDBJ databases">
        <authorList>
            <consortium name="DOE Joint Genome Institute"/>
            <person name="Kuo A."/>
            <person name="Miyauchi S."/>
            <person name="Kiss E."/>
            <person name="Drula E."/>
            <person name="Kohler A."/>
            <person name="Sanchez-Garcia M."/>
            <person name="Andreopoulos B."/>
            <person name="Barry K.W."/>
            <person name="Bonito G."/>
            <person name="Buee M."/>
            <person name="Carver A."/>
            <person name="Chen C."/>
            <person name="Cichocki N."/>
            <person name="Clum A."/>
            <person name="Culley D."/>
            <person name="Crous P.W."/>
            <person name="Fauchery L."/>
            <person name="Girlanda M."/>
            <person name="Hayes R."/>
            <person name="Keri Z."/>
            <person name="Labutti K."/>
            <person name="Lipzen A."/>
            <person name="Lombard V."/>
            <person name="Magnuson J."/>
            <person name="Maillard F."/>
            <person name="Morin E."/>
            <person name="Murat C."/>
            <person name="Nolan M."/>
            <person name="Ohm R."/>
            <person name="Pangilinan J."/>
            <person name="Pereira M."/>
            <person name="Perotto S."/>
            <person name="Peter M."/>
            <person name="Riley R."/>
            <person name="Sitrit Y."/>
            <person name="Stielow B."/>
            <person name="Szollosi G."/>
            <person name="Zifcakova L."/>
            <person name="Stursova M."/>
            <person name="Spatafora J.W."/>
            <person name="Tedersoo L."/>
            <person name="Vaario L.-M."/>
            <person name="Yamada A."/>
            <person name="Yan M."/>
            <person name="Wang P."/>
            <person name="Xu J."/>
            <person name="Bruns T."/>
            <person name="Baldrian P."/>
            <person name="Vilgalys R."/>
            <person name="Henrissat B."/>
            <person name="Grigoriev I.V."/>
            <person name="Hibbett D."/>
            <person name="Nagy L.G."/>
            <person name="Martin F.M."/>
        </authorList>
    </citation>
    <scope>NUCLEOTIDE SEQUENCE</scope>
    <source>
        <strain evidence="3">UH-Tt-Lm1</strain>
    </source>
</reference>
<name>A0A9P6HFZ4_9AGAM</name>
<protein>
    <recommendedName>
        <fullName evidence="2">HIT-type domain-containing protein</fullName>
    </recommendedName>
</protein>
<dbReference type="PANTHER" id="PTHR15555:SF0">
    <property type="entry name" value="ZINC FINGER HIT DOMAIN-CONTAINING PROTEIN 2"/>
    <property type="match status" value="1"/>
</dbReference>
<evidence type="ECO:0000313" key="4">
    <source>
        <dbReference type="Proteomes" id="UP000736335"/>
    </source>
</evidence>
<accession>A0A9P6HFZ4</accession>
<feature type="domain" description="HIT-type" evidence="2">
    <location>
        <begin position="29"/>
        <end position="62"/>
    </location>
</feature>
<keyword evidence="1" id="KW-0862">Zinc</keyword>
<dbReference type="GO" id="GO:0008270">
    <property type="term" value="F:zinc ion binding"/>
    <property type="evidence" value="ECO:0007669"/>
    <property type="project" value="UniProtKB-UniRule"/>
</dbReference>
<dbReference type="InterPro" id="IPR007529">
    <property type="entry name" value="Znf_HIT"/>
</dbReference>
<dbReference type="Pfam" id="PF04438">
    <property type="entry name" value="zf-HIT"/>
    <property type="match status" value="1"/>
</dbReference>
<proteinExistence type="predicted"/>
<gene>
    <name evidence="3" type="ORF">BJ322DRAFT_1059524</name>
</gene>
<evidence type="ECO:0000256" key="1">
    <source>
        <dbReference type="PROSITE-ProRule" id="PRU00453"/>
    </source>
</evidence>
<dbReference type="InterPro" id="IPR039646">
    <property type="entry name" value="ZNHIT2"/>
</dbReference>
<dbReference type="Gene3D" id="3.30.60.190">
    <property type="match status" value="1"/>
</dbReference>
<evidence type="ECO:0000259" key="2">
    <source>
        <dbReference type="PROSITE" id="PS51083"/>
    </source>
</evidence>